<dbReference type="AlphaFoldDB" id="A0A1Y1WZ01"/>
<feature type="compositionally biased region" description="Basic and acidic residues" evidence="3">
    <location>
        <begin position="135"/>
        <end position="144"/>
    </location>
</feature>
<evidence type="ECO:0000313" key="5">
    <source>
        <dbReference type="EMBL" id="ORX78578.1"/>
    </source>
</evidence>
<feature type="region of interest" description="Disordered" evidence="3">
    <location>
        <begin position="603"/>
        <end position="652"/>
    </location>
</feature>
<reference evidence="5 6" key="1">
    <citation type="submission" date="2016-08" db="EMBL/GenBank/DDBJ databases">
        <title>A Parts List for Fungal Cellulosomes Revealed by Comparative Genomics.</title>
        <authorList>
            <consortium name="DOE Joint Genome Institute"/>
            <person name="Haitjema C.H."/>
            <person name="Gilmore S.P."/>
            <person name="Henske J.K."/>
            <person name="Solomon K.V."/>
            <person name="De Groot R."/>
            <person name="Kuo A."/>
            <person name="Mondo S.J."/>
            <person name="Salamov A.A."/>
            <person name="Labutti K."/>
            <person name="Zhao Z."/>
            <person name="Chiniquy J."/>
            <person name="Barry K."/>
            <person name="Brewer H.M."/>
            <person name="Purvine S.O."/>
            <person name="Wright A.T."/>
            <person name="Boxma B."/>
            <person name="Van Alen T."/>
            <person name="Hackstein J.H."/>
            <person name="Baker S.E."/>
            <person name="Grigoriev I.V."/>
            <person name="O'Malley M.A."/>
        </authorList>
    </citation>
    <scope>NUCLEOTIDE SEQUENCE [LARGE SCALE GENOMIC DNA]</scope>
    <source>
        <strain evidence="5 6">S4</strain>
    </source>
</reference>
<feature type="compositionally biased region" description="Acidic residues" evidence="3">
    <location>
        <begin position="255"/>
        <end position="294"/>
    </location>
</feature>
<proteinExistence type="predicted"/>
<dbReference type="EMBL" id="MCFG01000205">
    <property type="protein sequence ID" value="ORX78578.1"/>
    <property type="molecule type" value="Genomic_DNA"/>
</dbReference>
<comment type="caution">
    <text evidence="5">The sequence shown here is derived from an EMBL/GenBank/DDBJ whole genome shotgun (WGS) entry which is preliminary data.</text>
</comment>
<feature type="compositionally biased region" description="Low complexity" evidence="3">
    <location>
        <begin position="614"/>
        <end position="625"/>
    </location>
</feature>
<evidence type="ECO:0000256" key="4">
    <source>
        <dbReference type="SAM" id="Phobius"/>
    </source>
</evidence>
<feature type="compositionally biased region" description="Low complexity" evidence="3">
    <location>
        <begin position="159"/>
        <end position="169"/>
    </location>
</feature>
<feature type="region of interest" description="Disordered" evidence="3">
    <location>
        <begin position="251"/>
        <end position="337"/>
    </location>
</feature>
<keyword evidence="6" id="KW-1185">Reference proteome</keyword>
<feature type="compositionally biased region" description="Basic and acidic residues" evidence="3">
    <location>
        <begin position="296"/>
        <end position="322"/>
    </location>
</feature>
<feature type="transmembrane region" description="Helical" evidence="4">
    <location>
        <begin position="495"/>
        <end position="516"/>
    </location>
</feature>
<feature type="region of interest" description="Disordered" evidence="3">
    <location>
        <begin position="125"/>
        <end position="192"/>
    </location>
</feature>
<keyword evidence="4" id="KW-0812">Transmembrane</keyword>
<feature type="transmembrane region" description="Helical" evidence="4">
    <location>
        <begin position="441"/>
        <end position="461"/>
    </location>
</feature>
<dbReference type="Proteomes" id="UP000193944">
    <property type="component" value="Unassembled WGS sequence"/>
</dbReference>
<reference evidence="5 6" key="2">
    <citation type="submission" date="2016-08" db="EMBL/GenBank/DDBJ databases">
        <title>Pervasive Adenine N6-methylation of Active Genes in Fungi.</title>
        <authorList>
            <consortium name="DOE Joint Genome Institute"/>
            <person name="Mondo S.J."/>
            <person name="Dannebaum R.O."/>
            <person name="Kuo R.C."/>
            <person name="Labutti K."/>
            <person name="Haridas S."/>
            <person name="Kuo A."/>
            <person name="Salamov A."/>
            <person name="Ahrendt S.R."/>
            <person name="Lipzen A."/>
            <person name="Sullivan W."/>
            <person name="Andreopoulos W.B."/>
            <person name="Clum A."/>
            <person name="Lindquist E."/>
            <person name="Daum C."/>
            <person name="Ramamoorthy G.K."/>
            <person name="Gryganskyi A."/>
            <person name="Culley D."/>
            <person name="Magnuson J.K."/>
            <person name="James T.Y."/>
            <person name="O'Malley M.A."/>
            <person name="Stajich J.E."/>
            <person name="Spatafora J.W."/>
            <person name="Visel A."/>
            <person name="Grigoriev I.V."/>
        </authorList>
    </citation>
    <scope>NUCLEOTIDE SEQUENCE [LARGE SCALE GENOMIC DNA]</scope>
    <source>
        <strain evidence="5 6">S4</strain>
    </source>
</reference>
<accession>A0A1Y1WZ01</accession>
<feature type="transmembrane region" description="Helical" evidence="4">
    <location>
        <begin position="523"/>
        <end position="544"/>
    </location>
</feature>
<name>A0A1Y1WZ01_9FUNG</name>
<feature type="transmembrane region" description="Helical" evidence="4">
    <location>
        <begin position="391"/>
        <end position="421"/>
    </location>
</feature>
<gene>
    <name evidence="5" type="ORF">BCR32DRAFT_269997</name>
</gene>
<organism evidence="5 6">
    <name type="scientific">Anaeromyces robustus</name>
    <dbReference type="NCBI Taxonomy" id="1754192"/>
    <lineage>
        <taxon>Eukaryota</taxon>
        <taxon>Fungi</taxon>
        <taxon>Fungi incertae sedis</taxon>
        <taxon>Chytridiomycota</taxon>
        <taxon>Chytridiomycota incertae sedis</taxon>
        <taxon>Neocallimastigomycetes</taxon>
        <taxon>Neocallimastigales</taxon>
        <taxon>Neocallimastigaceae</taxon>
        <taxon>Anaeromyces</taxon>
    </lineage>
</organism>
<keyword evidence="2" id="KW-0206">Cytoskeleton</keyword>
<evidence type="ECO:0000256" key="2">
    <source>
        <dbReference type="ARBA" id="ARBA00023212"/>
    </source>
</evidence>
<feature type="compositionally biased region" description="Basic and acidic residues" evidence="3">
    <location>
        <begin position="604"/>
        <end position="613"/>
    </location>
</feature>
<sequence>MSLYIIQKVILNVITCVISGTYAQFHLKEITGGKDVDIEEYKMNRKYKKEEENIISIDKELVSESKINLKNNVDESDNESDEYSILAEMNGQKLLISNNVSQNEKRTILNLLKNMNNIILKDYESTSSNNEDDDISIRQKSKNDDDNENNNSYDDDDITINIYDDYSSSSDEEYSLSTKEKEEEEEEDINNGKVIIIDEEQPDDLIGDDSELIFRGKRFSQDNKVLIFGKVNSNKNYIKKINLYNEKKSKKYNIDDDNNNNQENDETTNDETTNDEITNDEITNDEITNDEITNDENVKNENKNDKKKDKNKKDKNKNDSAKMKARQIKRKEKEKQRKEQIKKILERKNNIIENNRKLAEENNKNFLVRNYFRLSVTDYLGSVSAQVLVNLFFIVVTVIKILIILIITLIAFVIYILLLYFVGYFTGGRGVDRLTSKILKLAYNIIKLLLPFYFPYFSNFIDMIIYGRGYLEAFVSEDNLNAVITATLPVKVIKYAGALHCGFFAGTIALIMCLIFGFPTLHIFPCFVVIFEFLIGIITFQPIISGSQAANYCYYRNKVPVESQDSYIKSFISKDTLNLESNNEFYYEKMTPFLPDIPLKKSKSNQEDNDKLNETNNNNKILKSNIYDDNTEKDNVDSNENVSNNITPSNNTKASNNIEILVQIDDDN</sequence>
<evidence type="ECO:0000313" key="6">
    <source>
        <dbReference type="Proteomes" id="UP000193944"/>
    </source>
</evidence>
<dbReference type="PANTHER" id="PTHR15431:SF4">
    <property type="entry name" value="PROTEIN TONNEAU 1B"/>
    <property type="match status" value="1"/>
</dbReference>
<keyword evidence="1" id="KW-0963">Cytoplasm</keyword>
<feature type="compositionally biased region" description="Acidic residues" evidence="3">
    <location>
        <begin position="145"/>
        <end position="158"/>
    </location>
</feature>
<keyword evidence="4" id="KW-0472">Membrane</keyword>
<protein>
    <submittedName>
        <fullName evidence="5">Uncharacterized protein</fullName>
    </submittedName>
</protein>
<dbReference type="OrthoDB" id="10668074at2759"/>
<keyword evidence="4" id="KW-1133">Transmembrane helix</keyword>
<evidence type="ECO:0000256" key="3">
    <source>
        <dbReference type="SAM" id="MobiDB-lite"/>
    </source>
</evidence>
<evidence type="ECO:0000256" key="1">
    <source>
        <dbReference type="ARBA" id="ARBA00022490"/>
    </source>
</evidence>
<dbReference type="PANTHER" id="PTHR15431">
    <property type="entry name" value="FGFR1 ONCOGENE PARTNER/LISH DOMAIN-CONTAINING PROTEIN"/>
    <property type="match status" value="1"/>
</dbReference>